<dbReference type="AlphaFoldDB" id="A0A2M9D0N9"/>
<dbReference type="OrthoDB" id="5143202at2"/>
<evidence type="ECO:0000313" key="2">
    <source>
        <dbReference type="EMBL" id="PJJ77729.1"/>
    </source>
</evidence>
<organism evidence="2 3">
    <name type="scientific">Sediminihabitans luteus</name>
    <dbReference type="NCBI Taxonomy" id="1138585"/>
    <lineage>
        <taxon>Bacteria</taxon>
        <taxon>Bacillati</taxon>
        <taxon>Actinomycetota</taxon>
        <taxon>Actinomycetes</taxon>
        <taxon>Micrococcales</taxon>
        <taxon>Cellulomonadaceae</taxon>
        <taxon>Sediminihabitans</taxon>
    </lineage>
</organism>
<dbReference type="EMBL" id="PGFE01000001">
    <property type="protein sequence ID" value="PJJ77729.1"/>
    <property type="molecule type" value="Genomic_DNA"/>
</dbReference>
<evidence type="ECO:0000313" key="3">
    <source>
        <dbReference type="Proteomes" id="UP000231693"/>
    </source>
</evidence>
<protein>
    <submittedName>
        <fullName evidence="2">Putative AbiEi antitoxin of type IV toxin-antitoxin system</fullName>
    </submittedName>
</protein>
<comment type="caution">
    <text evidence="2">The sequence shown here is derived from an EMBL/GenBank/DDBJ whole genome shotgun (WGS) entry which is preliminary data.</text>
</comment>
<sequence>MPTATEIPSTLHARAVTQQGLVSAGQVLASGISRRVLDRLVANGTWARVCRGVYDTVPSAPRDVDAGRRRVAWSALLAVGPEAVAVGPCALALLGVRGLPVHITPEAAVPGGAFRRDRGDVRVRRFDDGMRTCTVQGARVAEPRWALAQAVPELPRQHALAVLDDVLRRRVLDPRGVDLAHAVARGRRGVEARHDLWEWADARSESPLESFARLACIDGGTRPDTLQLVVRDERGRFVARGDMGWRLPGGRWLIAEIDGRDVHSTPEAVFADRQRQNAMLATGRVELLRFTSRDLPEAMPRAIRAALRTFRT</sequence>
<gene>
    <name evidence="2" type="ORF">CLV28_0955</name>
</gene>
<dbReference type="InterPro" id="IPR025159">
    <property type="entry name" value="AbiEi_N"/>
</dbReference>
<evidence type="ECO:0000259" key="1">
    <source>
        <dbReference type="Pfam" id="PF13338"/>
    </source>
</evidence>
<dbReference type="RefSeq" id="WP_157802495.1">
    <property type="nucleotide sequence ID" value="NZ_BOOX01000012.1"/>
</dbReference>
<feature type="domain" description="AbiEi antitoxin N-terminal" evidence="1">
    <location>
        <begin position="17"/>
        <end position="54"/>
    </location>
</feature>
<dbReference type="Proteomes" id="UP000231693">
    <property type="component" value="Unassembled WGS sequence"/>
</dbReference>
<accession>A0A2M9D0N9</accession>
<name>A0A2M9D0N9_9CELL</name>
<keyword evidence="3" id="KW-1185">Reference proteome</keyword>
<proteinExistence type="predicted"/>
<reference evidence="2 3" key="1">
    <citation type="submission" date="2017-11" db="EMBL/GenBank/DDBJ databases">
        <title>Genomic Encyclopedia of Archaeal and Bacterial Type Strains, Phase II (KMG-II): From Individual Species to Whole Genera.</title>
        <authorList>
            <person name="Goeker M."/>
        </authorList>
    </citation>
    <scope>NUCLEOTIDE SEQUENCE [LARGE SCALE GENOMIC DNA]</scope>
    <source>
        <strain evidence="2 3">DSM 25478</strain>
    </source>
</reference>
<dbReference type="Pfam" id="PF13338">
    <property type="entry name" value="AbiEi_4"/>
    <property type="match status" value="1"/>
</dbReference>